<protein>
    <recommendedName>
        <fullName evidence="3">Sigma-70 family RNA polymerase sigma factor</fullName>
    </recommendedName>
</protein>
<proteinExistence type="predicted"/>
<sequence>MDKRLEQLVTEVQQHAPHTEGRQLVLTQLVDEILRSRKICRPLGNQPLFGVYQKIYEQVRQQLLCNIDEQINQYNLKQTNVRIWTNNLRNQAFREILDDVQLKHLALFAQRHPPHTELRQYALGELVEAIRLYGRLCHPHRERFSPQFYELLYDEAVNKTLTYVCQKIDYYDPERGEKKFMNWVNFRLDKILLKTSQPFDPKNIITLPSFLDLEAFAQPEETTHFLYENLREYLEKDYENIFKKAHIKNRPDANFSTIALARLSGDNWQDISRKLGIPLPTLSSFFQRCCKNFRPNFKQYI</sequence>
<dbReference type="AlphaFoldDB" id="A0A856MHK5"/>
<evidence type="ECO:0000313" key="2">
    <source>
        <dbReference type="Proteomes" id="UP000503129"/>
    </source>
</evidence>
<reference evidence="1 2" key="1">
    <citation type="submission" date="2018-06" db="EMBL/GenBank/DDBJ databases">
        <title>Comparative genomics of Brasilonema spp. strains.</title>
        <authorList>
            <person name="Alvarenga D.O."/>
            <person name="Fiore M.F."/>
            <person name="Varani A.M."/>
        </authorList>
    </citation>
    <scope>NUCLEOTIDE SEQUENCE [LARGE SCALE GENOMIC DNA]</scope>
    <source>
        <strain evidence="1 2">CENA114</strain>
    </source>
</reference>
<organism evidence="1 2">
    <name type="scientific">Brasilonema sennae CENA114</name>
    <dbReference type="NCBI Taxonomy" id="415709"/>
    <lineage>
        <taxon>Bacteria</taxon>
        <taxon>Bacillati</taxon>
        <taxon>Cyanobacteriota</taxon>
        <taxon>Cyanophyceae</taxon>
        <taxon>Nostocales</taxon>
        <taxon>Scytonemataceae</taxon>
        <taxon>Brasilonema</taxon>
        <taxon>Bromeliae group (in: Brasilonema)</taxon>
    </lineage>
</organism>
<name>A0A856MHK5_9CYAN</name>
<evidence type="ECO:0008006" key="3">
    <source>
        <dbReference type="Google" id="ProtNLM"/>
    </source>
</evidence>
<dbReference type="Proteomes" id="UP000503129">
    <property type="component" value="Chromosome"/>
</dbReference>
<keyword evidence="2" id="KW-1185">Reference proteome</keyword>
<evidence type="ECO:0000313" key="1">
    <source>
        <dbReference type="EMBL" id="QDL10733.1"/>
    </source>
</evidence>
<dbReference type="KEGG" id="bsen:DP114_25045"/>
<dbReference type="RefSeq" id="WP_169264637.1">
    <property type="nucleotide sequence ID" value="NZ_CAWOXK010000001.1"/>
</dbReference>
<dbReference type="EMBL" id="CP030118">
    <property type="protein sequence ID" value="QDL10733.1"/>
    <property type="molecule type" value="Genomic_DNA"/>
</dbReference>
<accession>A0A856MHK5</accession>
<gene>
    <name evidence="1" type="ORF">DP114_25045</name>
</gene>